<sequence length="74" mass="8182">MKTSILILIVLTVLITMLLGWREQRLSAGQAQPRLGWFARKKNLINRVFAAAAIAAISTMLILGGIHWLRVAQG</sequence>
<keyword evidence="3" id="KW-1185">Reference proteome</keyword>
<gene>
    <name evidence="2" type="ORF">GGQ83_001863</name>
</gene>
<dbReference type="AlphaFoldDB" id="A0A840AD11"/>
<evidence type="ECO:0000256" key="1">
    <source>
        <dbReference type="SAM" id="Phobius"/>
    </source>
</evidence>
<keyword evidence="1" id="KW-0812">Transmembrane</keyword>
<evidence type="ECO:0000313" key="2">
    <source>
        <dbReference type="EMBL" id="MBB3898426.1"/>
    </source>
</evidence>
<evidence type="ECO:0000313" key="3">
    <source>
        <dbReference type="Proteomes" id="UP000553193"/>
    </source>
</evidence>
<proteinExistence type="predicted"/>
<organism evidence="2 3">
    <name type="scientific">Roseococcus suduntuyensis</name>
    <dbReference type="NCBI Taxonomy" id="455361"/>
    <lineage>
        <taxon>Bacteria</taxon>
        <taxon>Pseudomonadati</taxon>
        <taxon>Pseudomonadota</taxon>
        <taxon>Alphaproteobacteria</taxon>
        <taxon>Acetobacterales</taxon>
        <taxon>Roseomonadaceae</taxon>
        <taxon>Roseococcus</taxon>
    </lineage>
</organism>
<reference evidence="2 3" key="1">
    <citation type="submission" date="2020-08" db="EMBL/GenBank/DDBJ databases">
        <title>Genomic Encyclopedia of Type Strains, Phase IV (KMG-IV): sequencing the most valuable type-strain genomes for metagenomic binning, comparative biology and taxonomic classification.</title>
        <authorList>
            <person name="Goeker M."/>
        </authorList>
    </citation>
    <scope>NUCLEOTIDE SEQUENCE [LARGE SCALE GENOMIC DNA]</scope>
    <source>
        <strain evidence="2 3">DSM 19979</strain>
    </source>
</reference>
<keyword evidence="1" id="KW-1133">Transmembrane helix</keyword>
<comment type="caution">
    <text evidence="2">The sequence shown here is derived from an EMBL/GenBank/DDBJ whole genome shotgun (WGS) entry which is preliminary data.</text>
</comment>
<protein>
    <submittedName>
        <fullName evidence="2">Uncharacterized protein</fullName>
    </submittedName>
</protein>
<dbReference type="Proteomes" id="UP000553193">
    <property type="component" value="Unassembled WGS sequence"/>
</dbReference>
<accession>A0A840AD11</accession>
<dbReference type="EMBL" id="JACIDJ010000002">
    <property type="protein sequence ID" value="MBB3898426.1"/>
    <property type="molecule type" value="Genomic_DNA"/>
</dbReference>
<keyword evidence="1" id="KW-0472">Membrane</keyword>
<name>A0A840AD11_9PROT</name>
<feature type="transmembrane region" description="Helical" evidence="1">
    <location>
        <begin position="44"/>
        <end position="69"/>
    </location>
</feature>